<feature type="region of interest" description="Disordered" evidence="1">
    <location>
        <begin position="265"/>
        <end position="309"/>
    </location>
</feature>
<evidence type="ECO:0008006" key="5">
    <source>
        <dbReference type="Google" id="ProtNLM"/>
    </source>
</evidence>
<dbReference type="RefSeq" id="XP_035341760.1">
    <property type="nucleotide sequence ID" value="XM_035485867.1"/>
</dbReference>
<organism evidence="3 4">
    <name type="scientific">Talaromyces rugulosus</name>
    <name type="common">Penicillium rugulosum</name>
    <dbReference type="NCBI Taxonomy" id="121627"/>
    <lineage>
        <taxon>Eukaryota</taxon>
        <taxon>Fungi</taxon>
        <taxon>Dikarya</taxon>
        <taxon>Ascomycota</taxon>
        <taxon>Pezizomycotina</taxon>
        <taxon>Eurotiomycetes</taxon>
        <taxon>Eurotiomycetidae</taxon>
        <taxon>Eurotiales</taxon>
        <taxon>Trichocomaceae</taxon>
        <taxon>Talaromyces</taxon>
        <taxon>Talaromyces sect. Islandici</taxon>
    </lineage>
</organism>
<feature type="chain" id="PRO_5028998610" description="Heme haloperoxidase family profile domain-containing protein" evidence="2">
    <location>
        <begin position="18"/>
        <end position="329"/>
    </location>
</feature>
<evidence type="ECO:0000313" key="4">
    <source>
        <dbReference type="Proteomes" id="UP000509510"/>
    </source>
</evidence>
<dbReference type="AlphaFoldDB" id="A0A7H8QNW3"/>
<feature type="compositionally biased region" description="Low complexity" evidence="1">
    <location>
        <begin position="269"/>
        <end position="306"/>
    </location>
</feature>
<evidence type="ECO:0000313" key="3">
    <source>
        <dbReference type="EMBL" id="QKX55582.1"/>
    </source>
</evidence>
<name>A0A7H8QNW3_TALRU</name>
<protein>
    <recommendedName>
        <fullName evidence="5">Heme haloperoxidase family profile domain-containing protein</fullName>
    </recommendedName>
</protein>
<keyword evidence="4" id="KW-1185">Reference proteome</keyword>
<dbReference type="Proteomes" id="UP000509510">
    <property type="component" value="Chromosome II"/>
</dbReference>
<accession>A0A7H8QNW3</accession>
<dbReference type="EMBL" id="CP055899">
    <property type="protein sequence ID" value="QKX55582.1"/>
    <property type="molecule type" value="Genomic_DNA"/>
</dbReference>
<proteinExistence type="predicted"/>
<sequence>MLLKATALLAAANAVLAQRPSNTSICDYYTEALLKENNATNQYTLLTLLVNTAVIGNYTQPNVGVSVPGILNPDGMYNDTKVNLVPYFNGGLASSNTGGMSGMAVNFLDGGGAAPLMKNMPAADNTSKQYKLLTHLYEFFGSLLGCSEVGMAGFAAYAGDGSMYEVHKFMVLDPFEVGYFITQVGLSAASFGVAQSDIDAVAMSLEKLFDNRCAPKTTAIEAQGPQYQSICTDEKCPLSPNSTCAAQPSMEQPLVANATLAMGEGRNASSSSSSSSMSMPSGTSIPSGSSMPSGTTTGTASPMPTSEGTQLVPGMAGLAVIVAAVLFAQ</sequence>
<gene>
    <name evidence="3" type="ORF">TRUGW13939_02676</name>
</gene>
<reference evidence="4" key="1">
    <citation type="submission" date="2020-06" db="EMBL/GenBank/DDBJ databases">
        <title>A chromosome-scale genome assembly of Talaromyces rugulosus W13939.</title>
        <authorList>
            <person name="Wang B."/>
            <person name="Guo L."/>
            <person name="Ye K."/>
            <person name="Wang L."/>
        </authorList>
    </citation>
    <scope>NUCLEOTIDE SEQUENCE [LARGE SCALE GENOMIC DNA]</scope>
    <source>
        <strain evidence="4">W13939</strain>
    </source>
</reference>
<evidence type="ECO:0000256" key="1">
    <source>
        <dbReference type="SAM" id="MobiDB-lite"/>
    </source>
</evidence>
<evidence type="ECO:0000256" key="2">
    <source>
        <dbReference type="SAM" id="SignalP"/>
    </source>
</evidence>
<dbReference type="KEGG" id="trg:TRUGW13939_02676"/>
<feature type="signal peptide" evidence="2">
    <location>
        <begin position="1"/>
        <end position="17"/>
    </location>
</feature>
<dbReference type="OrthoDB" id="2110578at2759"/>
<dbReference type="GeneID" id="55990183"/>
<keyword evidence="2" id="KW-0732">Signal</keyword>